<dbReference type="KEGG" id="scm:SCHCO_02591731"/>
<protein>
    <submittedName>
        <fullName evidence="2">Uncharacterized protein</fullName>
    </submittedName>
</protein>
<keyword evidence="1" id="KW-0812">Transmembrane</keyword>
<dbReference type="OrthoDB" id="10489273at2759"/>
<proteinExistence type="predicted"/>
<dbReference type="EMBL" id="GL377314">
    <property type="protein sequence ID" value="EFI91942.1"/>
    <property type="molecule type" value="Genomic_DNA"/>
</dbReference>
<reference evidence="2 3" key="1">
    <citation type="journal article" date="2010" name="Nat. Biotechnol.">
        <title>Genome sequence of the model mushroom Schizophyllum commune.</title>
        <authorList>
            <person name="Ohm R.A."/>
            <person name="de Jong J.F."/>
            <person name="Lugones L.G."/>
            <person name="Aerts A."/>
            <person name="Kothe E."/>
            <person name="Stajich J.E."/>
            <person name="de Vries R.P."/>
            <person name="Record E."/>
            <person name="Levasseur A."/>
            <person name="Baker S.E."/>
            <person name="Bartholomew K.A."/>
            <person name="Coutinho P.M."/>
            <person name="Erdmann S."/>
            <person name="Fowler T.J."/>
            <person name="Gathman A.C."/>
            <person name="Lombard V."/>
            <person name="Henrissat B."/>
            <person name="Knabe N."/>
            <person name="Kuees U."/>
            <person name="Lilly W.W."/>
            <person name="Lindquist E."/>
            <person name="Lucas S."/>
            <person name="Magnuson J.K."/>
            <person name="Piumi F."/>
            <person name="Raudaskoski M."/>
            <person name="Salamov A."/>
            <person name="Schmutz J."/>
            <person name="Schwarze F.W.M.R."/>
            <person name="vanKuyk P.A."/>
            <person name="Horton J.S."/>
            <person name="Grigoriev I.V."/>
            <person name="Woesten H.A.B."/>
        </authorList>
    </citation>
    <scope>NUCLEOTIDE SEQUENCE [LARGE SCALE GENOMIC DNA]</scope>
    <source>
        <strain evidence="3">H4-8 / FGSC 9210</strain>
    </source>
</reference>
<dbReference type="InParanoid" id="D8QJ65"/>
<feature type="non-terminal residue" evidence="2">
    <location>
        <position position="210"/>
    </location>
</feature>
<sequence>MPRRSARSLGSVSCARGASNRFASPISERDFASEDGKSIPFHRRPIGLLIQVLFFGSCMAVCFTLLGHHVLSYTSDAPSSGTVRILSRDAALGGCILTLLLCPIHLFICDILSKKGASRNQLMVADALLVVIVEFPVLGAIAGPCGLALLQAASGQDSVLTVRMVSFMGAIGYGVYMIAIGFPVLCAFAILGPEVIWQTLPLVFDSVAGQ</sequence>
<feature type="transmembrane region" description="Helical" evidence="1">
    <location>
        <begin position="170"/>
        <end position="191"/>
    </location>
</feature>
<gene>
    <name evidence="2" type="ORF">SCHCODRAFT_113896</name>
</gene>
<evidence type="ECO:0000256" key="1">
    <source>
        <dbReference type="SAM" id="Phobius"/>
    </source>
</evidence>
<dbReference type="VEuPathDB" id="FungiDB:SCHCODRAFT_02591731"/>
<dbReference type="HOGENOM" id="CLU_1310743_0_0_1"/>
<dbReference type="RefSeq" id="XP_003026845.1">
    <property type="nucleotide sequence ID" value="XM_003026799.1"/>
</dbReference>
<organism evidence="3">
    <name type="scientific">Schizophyllum commune (strain H4-8 / FGSC 9210)</name>
    <name type="common">Split gill fungus</name>
    <dbReference type="NCBI Taxonomy" id="578458"/>
    <lineage>
        <taxon>Eukaryota</taxon>
        <taxon>Fungi</taxon>
        <taxon>Dikarya</taxon>
        <taxon>Basidiomycota</taxon>
        <taxon>Agaricomycotina</taxon>
        <taxon>Agaricomycetes</taxon>
        <taxon>Agaricomycetidae</taxon>
        <taxon>Agaricales</taxon>
        <taxon>Schizophyllaceae</taxon>
        <taxon>Schizophyllum</taxon>
    </lineage>
</organism>
<feature type="transmembrane region" description="Helical" evidence="1">
    <location>
        <begin position="46"/>
        <end position="71"/>
    </location>
</feature>
<feature type="transmembrane region" description="Helical" evidence="1">
    <location>
        <begin position="124"/>
        <end position="150"/>
    </location>
</feature>
<keyword evidence="1" id="KW-0472">Membrane</keyword>
<keyword evidence="3" id="KW-1185">Reference proteome</keyword>
<evidence type="ECO:0000313" key="2">
    <source>
        <dbReference type="EMBL" id="EFI91942.1"/>
    </source>
</evidence>
<feature type="transmembrane region" description="Helical" evidence="1">
    <location>
        <begin position="91"/>
        <end position="112"/>
    </location>
</feature>
<dbReference type="GeneID" id="9593123"/>
<accession>D8QJ65</accession>
<evidence type="ECO:0000313" key="3">
    <source>
        <dbReference type="Proteomes" id="UP000007431"/>
    </source>
</evidence>
<dbReference type="AlphaFoldDB" id="D8QJ65"/>
<name>D8QJ65_SCHCM</name>
<keyword evidence="1" id="KW-1133">Transmembrane helix</keyword>
<dbReference type="Proteomes" id="UP000007431">
    <property type="component" value="Unassembled WGS sequence"/>
</dbReference>